<reference evidence="2 3" key="1">
    <citation type="submission" date="2024-06" db="EMBL/GenBank/DDBJ databases">
        <title>The Natural Products Discovery Center: Release of the First 8490 Sequenced Strains for Exploring Actinobacteria Biosynthetic Diversity.</title>
        <authorList>
            <person name="Kalkreuter E."/>
            <person name="Kautsar S.A."/>
            <person name="Yang D."/>
            <person name="Bader C.D."/>
            <person name="Teijaro C.N."/>
            <person name="Fluegel L."/>
            <person name="Davis C.M."/>
            <person name="Simpson J.R."/>
            <person name="Lauterbach L."/>
            <person name="Steele A.D."/>
            <person name="Gui C."/>
            <person name="Meng S."/>
            <person name="Li G."/>
            <person name="Viehrig K."/>
            <person name="Ye F."/>
            <person name="Su P."/>
            <person name="Kiefer A.F."/>
            <person name="Nichols A."/>
            <person name="Cepeda A.J."/>
            <person name="Yan W."/>
            <person name="Fan B."/>
            <person name="Jiang Y."/>
            <person name="Adhikari A."/>
            <person name="Zheng C.-J."/>
            <person name="Schuster L."/>
            <person name="Cowan T.M."/>
            <person name="Smanski M.J."/>
            <person name="Chevrette M.G."/>
            <person name="De Carvalho L.P.S."/>
            <person name="Shen B."/>
        </authorList>
    </citation>
    <scope>NUCLEOTIDE SEQUENCE [LARGE SCALE GENOMIC DNA]</scope>
    <source>
        <strain evidence="2 3">NPDC000634</strain>
    </source>
</reference>
<proteinExistence type="predicted"/>
<evidence type="ECO:0000313" key="2">
    <source>
        <dbReference type="EMBL" id="MER6980209.1"/>
    </source>
</evidence>
<comment type="caution">
    <text evidence="2">The sequence shown here is derived from an EMBL/GenBank/DDBJ whole genome shotgun (WGS) entry which is preliminary data.</text>
</comment>
<keyword evidence="3" id="KW-1185">Reference proteome</keyword>
<feature type="region of interest" description="Disordered" evidence="1">
    <location>
        <begin position="12"/>
        <end position="36"/>
    </location>
</feature>
<name>A0ABV1W7N8_9ACTN</name>
<protein>
    <recommendedName>
        <fullName evidence="4">DNA (cytosine-5-)-methyltransferase</fullName>
    </recommendedName>
</protein>
<evidence type="ECO:0000313" key="3">
    <source>
        <dbReference type="Proteomes" id="UP001458415"/>
    </source>
</evidence>
<evidence type="ECO:0000256" key="1">
    <source>
        <dbReference type="SAM" id="MobiDB-lite"/>
    </source>
</evidence>
<organism evidence="2 3">
    <name type="scientific">Streptomyces carpinensis</name>
    <dbReference type="NCBI Taxonomy" id="66369"/>
    <lineage>
        <taxon>Bacteria</taxon>
        <taxon>Bacillati</taxon>
        <taxon>Actinomycetota</taxon>
        <taxon>Actinomycetes</taxon>
        <taxon>Kitasatosporales</taxon>
        <taxon>Streptomycetaceae</taxon>
        <taxon>Streptomyces</taxon>
    </lineage>
</organism>
<evidence type="ECO:0008006" key="4">
    <source>
        <dbReference type="Google" id="ProtNLM"/>
    </source>
</evidence>
<gene>
    <name evidence="2" type="ORF">ABT317_25360</name>
</gene>
<dbReference type="EMBL" id="JBEPCU010000507">
    <property type="protein sequence ID" value="MER6980209.1"/>
    <property type="molecule type" value="Genomic_DNA"/>
</dbReference>
<accession>A0ABV1W7N8</accession>
<dbReference type="Proteomes" id="UP001458415">
    <property type="component" value="Unassembled WGS sequence"/>
</dbReference>
<sequence length="201" mass="21752">MDAGRRRLRCRLPPQTPLHGRLPRGAPVREPHATAPFPTTTFAECVGWPRGRTYLTRGHRPIDPATGRAKGGGTRSADLPGTCVTATIYGWACAETGERITQEDIGRLVGFPGDHPWRYVRRGKGIRKKAQQPADAVCPMVAAAVFGRILGITNWEAKTRTYVHHLYGLPAPVCPASAGSQWPTASPCAADDRPVAPDRST</sequence>